<reference evidence="3" key="1">
    <citation type="submission" date="2023-06" db="EMBL/GenBank/DDBJ databases">
        <title>Conoideocrella luteorostrata (Hypocreales: Clavicipitaceae), a potential biocontrol fungus for elongate hemlock scale in United States Christmas tree production areas.</title>
        <authorList>
            <person name="Barrett H."/>
            <person name="Lovett B."/>
            <person name="Macias A.M."/>
            <person name="Stajich J.E."/>
            <person name="Kasson M.T."/>
        </authorList>
    </citation>
    <scope>NUCLEOTIDE SEQUENCE</scope>
    <source>
        <strain evidence="3">ARSEF 14590</strain>
    </source>
</reference>
<dbReference type="PANTHER" id="PTHR47466:SF1">
    <property type="entry name" value="METALLOPROTEASE MEP1 (AFU_ORTHOLOGUE AFUA_1G07730)-RELATED"/>
    <property type="match status" value="1"/>
</dbReference>
<evidence type="ECO:0000256" key="2">
    <source>
        <dbReference type="SAM" id="SignalP"/>
    </source>
</evidence>
<dbReference type="SUPFAM" id="SSF55486">
    <property type="entry name" value="Metalloproteases ('zincins'), catalytic domain"/>
    <property type="match status" value="1"/>
</dbReference>
<organism evidence="3 4">
    <name type="scientific">Conoideocrella luteorostrata</name>
    <dbReference type="NCBI Taxonomy" id="1105319"/>
    <lineage>
        <taxon>Eukaryota</taxon>
        <taxon>Fungi</taxon>
        <taxon>Dikarya</taxon>
        <taxon>Ascomycota</taxon>
        <taxon>Pezizomycotina</taxon>
        <taxon>Sordariomycetes</taxon>
        <taxon>Hypocreomycetidae</taxon>
        <taxon>Hypocreales</taxon>
        <taxon>Clavicipitaceae</taxon>
        <taxon>Conoideocrella</taxon>
    </lineage>
</organism>
<gene>
    <name evidence="3" type="ORF">QQS21_012865</name>
</gene>
<comment type="similarity">
    <text evidence="1">Belongs to the peptidase M43B family.</text>
</comment>
<comment type="caution">
    <text evidence="3">The sequence shown here is derived from an EMBL/GenBank/DDBJ whole genome shotgun (WGS) entry which is preliminary data.</text>
</comment>
<dbReference type="PANTHER" id="PTHR47466">
    <property type="match status" value="1"/>
</dbReference>
<dbReference type="AlphaFoldDB" id="A0AAJ0CD83"/>
<evidence type="ECO:0008006" key="5">
    <source>
        <dbReference type="Google" id="ProtNLM"/>
    </source>
</evidence>
<feature type="signal peptide" evidence="2">
    <location>
        <begin position="1"/>
        <end position="18"/>
    </location>
</feature>
<evidence type="ECO:0000256" key="1">
    <source>
        <dbReference type="ARBA" id="ARBA00008721"/>
    </source>
</evidence>
<dbReference type="GO" id="GO:0008237">
    <property type="term" value="F:metallopeptidase activity"/>
    <property type="evidence" value="ECO:0007669"/>
    <property type="project" value="InterPro"/>
</dbReference>
<evidence type="ECO:0000313" key="4">
    <source>
        <dbReference type="Proteomes" id="UP001251528"/>
    </source>
</evidence>
<keyword evidence="4" id="KW-1185">Reference proteome</keyword>
<proteinExistence type="inferred from homology"/>
<dbReference type="Gene3D" id="3.40.390.10">
    <property type="entry name" value="Collagenase (Catalytic Domain)"/>
    <property type="match status" value="1"/>
</dbReference>
<dbReference type="InterPro" id="IPR024079">
    <property type="entry name" value="MetalloPept_cat_dom_sf"/>
</dbReference>
<sequence>MHKFVLALFANALAPVAARGSASAVAARGNARANFCGTIPVNAQFNKADKSIIRRGDLGNATELRIDVYMHVIARPEENKHNKTEFLLSRNDLEKQIDVLNKSFKPAKIYFSLKSVDWVVENLTSYYSKSLKGLLSNQVLKSLQKGNRSALNLYFYNATDDVGGITGWPTSTNGEVSGCIVSSNTVPGGANLRWNMGKTAVHEVGHWLGYDWHTDLGVDCGYNEHNCAPEPECVNYMARSNDTCIFEFNSDQNLLMHNFLEKLQQNSTPLSFMDLAHAKNH</sequence>
<evidence type="ECO:0000313" key="3">
    <source>
        <dbReference type="EMBL" id="KAK2589459.1"/>
    </source>
</evidence>
<keyword evidence="2" id="KW-0732">Signal</keyword>
<dbReference type="Proteomes" id="UP001251528">
    <property type="component" value="Unassembled WGS sequence"/>
</dbReference>
<protein>
    <recommendedName>
        <fullName evidence="5">Metalloprotease</fullName>
    </recommendedName>
</protein>
<dbReference type="EMBL" id="JASWJB010000677">
    <property type="protein sequence ID" value="KAK2589459.1"/>
    <property type="molecule type" value="Genomic_DNA"/>
</dbReference>
<name>A0AAJ0CD83_9HYPO</name>
<accession>A0AAJ0CD83</accession>
<feature type="chain" id="PRO_5042501652" description="Metalloprotease" evidence="2">
    <location>
        <begin position="19"/>
        <end position="281"/>
    </location>
</feature>